<dbReference type="Ensembl" id="ENSSSUT00005035072.1">
    <property type="protein sequence ID" value="ENSSSUP00005030728.1"/>
    <property type="gene ID" value="ENSSSUG00005019849.1"/>
</dbReference>
<sequence>MRQKEVVTKTFQGPAIVCRTPTSHVYMFENGGGDSDSSEEESHRVALRPRGKERRKEGAPHPHQPGAGDVVLLQRELAQEDSLNKLALQYGCKEPRGTPTVLIWRGGLPTSSGNSCPEWGTCTAMHSFSNVSEPRGYVKTGHGPQVLDALASLNSKLCLFNLARSMCSVLWSGNTSGNEVRNLPVLPG</sequence>
<evidence type="ECO:0000313" key="2">
    <source>
        <dbReference type="Ensembl" id="ENSSSUP00005030728.1"/>
    </source>
</evidence>
<reference evidence="2 3" key="1">
    <citation type="submission" date="2019-05" db="EMBL/GenBank/DDBJ databases">
        <title>A Chromosome-scale Meerkat (S. suricatta) Genome Assembly.</title>
        <authorList>
            <person name="Dudchenko O."/>
            <person name="Lieberman Aiden E."/>
            <person name="Tung J."/>
            <person name="Barreiro L.B."/>
            <person name="Clutton-Brock T.H."/>
        </authorList>
    </citation>
    <scope>NUCLEOTIDE SEQUENCE [LARGE SCALE GENOMIC DNA]</scope>
</reference>
<keyword evidence="3" id="KW-1185">Reference proteome</keyword>
<dbReference type="Proteomes" id="UP000472268">
    <property type="component" value="Chromosome 9"/>
</dbReference>
<accession>A0A673UZ75</accession>
<dbReference type="AlphaFoldDB" id="A0A673UZ75"/>
<name>A0A673UZ75_SURSU</name>
<evidence type="ECO:0000256" key="1">
    <source>
        <dbReference type="SAM" id="MobiDB-lite"/>
    </source>
</evidence>
<organism evidence="2 3">
    <name type="scientific">Suricata suricatta</name>
    <name type="common">Meerkat</name>
    <dbReference type="NCBI Taxonomy" id="37032"/>
    <lineage>
        <taxon>Eukaryota</taxon>
        <taxon>Metazoa</taxon>
        <taxon>Chordata</taxon>
        <taxon>Craniata</taxon>
        <taxon>Vertebrata</taxon>
        <taxon>Euteleostomi</taxon>
        <taxon>Mammalia</taxon>
        <taxon>Eutheria</taxon>
        <taxon>Laurasiatheria</taxon>
        <taxon>Carnivora</taxon>
        <taxon>Feliformia</taxon>
        <taxon>Herpestidae</taxon>
        <taxon>Suricata</taxon>
    </lineage>
</organism>
<reference evidence="2" key="2">
    <citation type="submission" date="2025-08" db="UniProtKB">
        <authorList>
            <consortium name="Ensembl"/>
        </authorList>
    </citation>
    <scope>IDENTIFICATION</scope>
</reference>
<evidence type="ECO:0000313" key="3">
    <source>
        <dbReference type="Proteomes" id="UP000472268"/>
    </source>
</evidence>
<proteinExistence type="predicted"/>
<feature type="region of interest" description="Disordered" evidence="1">
    <location>
        <begin position="27"/>
        <end position="67"/>
    </location>
</feature>
<protein>
    <recommendedName>
        <fullName evidence="4">LysM domain containing 4</fullName>
    </recommendedName>
</protein>
<reference evidence="2" key="3">
    <citation type="submission" date="2025-09" db="UniProtKB">
        <authorList>
            <consortium name="Ensembl"/>
        </authorList>
    </citation>
    <scope>IDENTIFICATION</scope>
</reference>
<evidence type="ECO:0008006" key="4">
    <source>
        <dbReference type="Google" id="ProtNLM"/>
    </source>
</evidence>